<keyword evidence="1" id="KW-0175">Coiled coil</keyword>
<keyword evidence="3" id="KW-1133">Transmembrane helix</keyword>
<dbReference type="Proteomes" id="UP000316256">
    <property type="component" value="Unassembled WGS sequence"/>
</dbReference>
<proteinExistence type="predicted"/>
<evidence type="ECO:0000256" key="3">
    <source>
        <dbReference type="SAM" id="Phobius"/>
    </source>
</evidence>
<reference evidence="4 5" key="1">
    <citation type="submission" date="2019-06" db="EMBL/GenBank/DDBJ databases">
        <title>Rhodococcus spaelei sp. nov., isolated from a cave.</title>
        <authorList>
            <person name="Lee S.D."/>
        </authorList>
    </citation>
    <scope>NUCLEOTIDE SEQUENCE [LARGE SCALE GENOMIC DNA]</scope>
    <source>
        <strain evidence="4 5">C9-5</strain>
    </source>
</reference>
<evidence type="ECO:0000256" key="1">
    <source>
        <dbReference type="SAM" id="Coils"/>
    </source>
</evidence>
<gene>
    <name evidence="4" type="ORF">FK531_10250</name>
</gene>
<comment type="caution">
    <text evidence="4">The sequence shown here is derived from an EMBL/GenBank/DDBJ whole genome shotgun (WGS) entry which is preliminary data.</text>
</comment>
<feature type="region of interest" description="Disordered" evidence="2">
    <location>
        <begin position="301"/>
        <end position="325"/>
    </location>
</feature>
<dbReference type="OrthoDB" id="4373699at2"/>
<evidence type="ECO:0000256" key="2">
    <source>
        <dbReference type="SAM" id="MobiDB-lite"/>
    </source>
</evidence>
<keyword evidence="3" id="KW-0472">Membrane</keyword>
<dbReference type="AlphaFoldDB" id="A0A541B9W9"/>
<accession>A0A541B9W9</accession>
<feature type="transmembrane region" description="Helical" evidence="3">
    <location>
        <begin position="359"/>
        <end position="378"/>
    </location>
</feature>
<dbReference type="RefSeq" id="WP_142098728.1">
    <property type="nucleotide sequence ID" value="NZ_VIGH01000004.1"/>
</dbReference>
<keyword evidence="3" id="KW-0812">Transmembrane</keyword>
<keyword evidence="5" id="KW-1185">Reference proteome</keyword>
<protein>
    <submittedName>
        <fullName evidence="4">Uncharacterized protein</fullName>
    </submittedName>
</protein>
<dbReference type="EMBL" id="VIGH01000004">
    <property type="protein sequence ID" value="TQF69141.1"/>
    <property type="molecule type" value="Genomic_DNA"/>
</dbReference>
<name>A0A541B9W9_9NOCA</name>
<evidence type="ECO:0000313" key="4">
    <source>
        <dbReference type="EMBL" id="TQF69141.1"/>
    </source>
</evidence>
<evidence type="ECO:0000313" key="5">
    <source>
        <dbReference type="Proteomes" id="UP000316256"/>
    </source>
</evidence>
<feature type="coiled-coil region" evidence="1">
    <location>
        <begin position="419"/>
        <end position="446"/>
    </location>
</feature>
<organism evidence="4 5">
    <name type="scientific">Rhodococcus spelaei</name>
    <dbReference type="NCBI Taxonomy" id="2546320"/>
    <lineage>
        <taxon>Bacteria</taxon>
        <taxon>Bacillati</taxon>
        <taxon>Actinomycetota</taxon>
        <taxon>Actinomycetes</taxon>
        <taxon>Mycobacteriales</taxon>
        <taxon>Nocardiaceae</taxon>
        <taxon>Rhodococcus</taxon>
    </lineage>
</organism>
<sequence length="490" mass="52603">MAEEPPPELVSVVRRWDPGTLADLDRPDPADRHPCVSVLGLPGTGAGELAARLRFAAPGMRFAEHPDPQATVVLMVLDASGPLGREELDLLRSGTAEAWSVTFALTGTDAHRGWEAVRERDVALLADHAPRFAGAVIHPVSAGGDECLTALRHELAAALERDRARVPDAPGARLRAAANRTREQVRSTATALRSDEDTAELRARRVALIADRDGVRAESAATLRRLTALARVDLVHDVGDRVRALSATARSRIDRADRSELTRFPEWLRAQVVGLTADLDEAAGERLDRIAAQVSGSAGDAGRAGEAVVGPPNRTPPVLDGPEPRHRGVEDRMMILVGASAGLGLGRLVMAPMSTVPALNLASIPVTLLVGGVAAWWLTRARGHLADRNHLRQWVAESLAQVRAALEQRALGRLVDTEARVAEAALAAHRRRAAEVDERLAGLDRQLRECVTRTSGRLAACERDLAVLDRYLGEGRPEPEPAPGRVRPSI</sequence>